<protein>
    <recommendedName>
        <fullName evidence="4">ASCH domain-containing protein</fullName>
    </recommendedName>
</protein>
<evidence type="ECO:0008006" key="4">
    <source>
        <dbReference type="Google" id="ProtNLM"/>
    </source>
</evidence>
<sequence length="172" mass="18944">MPIPQTVVPEPARDQTASRQPHAAQSGQPTAVRALTIQPPWSDLIAFENEAIAKRIENRSWTRTWRGTLLIHGGLTLDQMALALPAVRAALPDDYQPVQGFVVAIADLTGIHPDDGECTPWSERGCFHWELTSVQRIQPVKARGMQGLWTPKQPLLDQIVTANPAFAMRLAA</sequence>
<dbReference type="EMBL" id="JANIIC010000048">
    <property type="protein sequence ID" value="MCQ8833784.1"/>
    <property type="molecule type" value="Genomic_DNA"/>
</dbReference>
<dbReference type="Gene3D" id="2.30.130.30">
    <property type="entry name" value="Hypothetical protein"/>
    <property type="match status" value="1"/>
</dbReference>
<gene>
    <name evidence="2" type="ORF">NQU54_33215</name>
</gene>
<comment type="caution">
    <text evidence="2">The sequence shown here is derived from an EMBL/GenBank/DDBJ whole genome shotgun (WGS) entry which is preliminary data.</text>
</comment>
<feature type="region of interest" description="Disordered" evidence="1">
    <location>
        <begin position="1"/>
        <end position="30"/>
    </location>
</feature>
<evidence type="ECO:0000313" key="3">
    <source>
        <dbReference type="Proteomes" id="UP001142400"/>
    </source>
</evidence>
<reference evidence="2" key="1">
    <citation type="submission" date="2022-06" db="EMBL/GenBank/DDBJ databases">
        <title>WGS of actinobacteria.</title>
        <authorList>
            <person name="Thawai C."/>
        </authorList>
    </citation>
    <scope>NUCLEOTIDE SEQUENCE</scope>
    <source>
        <strain evidence="2">DSM 42010</strain>
    </source>
</reference>
<keyword evidence="3" id="KW-1185">Reference proteome</keyword>
<organism evidence="2 3">
    <name type="scientific">Streptomyces malaysiensis subsp. samsunensis</name>
    <dbReference type="NCBI Taxonomy" id="459658"/>
    <lineage>
        <taxon>Bacteria</taxon>
        <taxon>Bacillati</taxon>
        <taxon>Actinomycetota</taxon>
        <taxon>Actinomycetes</taxon>
        <taxon>Kitasatosporales</taxon>
        <taxon>Streptomycetaceae</taxon>
        <taxon>Streptomyces</taxon>
        <taxon>Streptomyces violaceusniger group</taxon>
    </lineage>
</organism>
<evidence type="ECO:0000256" key="1">
    <source>
        <dbReference type="SAM" id="MobiDB-lite"/>
    </source>
</evidence>
<accession>A0A9X2M236</accession>
<name>A0A9X2M236_STRMQ</name>
<evidence type="ECO:0000313" key="2">
    <source>
        <dbReference type="EMBL" id="MCQ8833784.1"/>
    </source>
</evidence>
<proteinExistence type="predicted"/>
<dbReference type="AlphaFoldDB" id="A0A9X2M236"/>
<feature type="compositionally biased region" description="Polar residues" evidence="1">
    <location>
        <begin position="15"/>
        <end position="29"/>
    </location>
</feature>
<dbReference type="InterPro" id="IPR015947">
    <property type="entry name" value="PUA-like_sf"/>
</dbReference>
<dbReference type="RefSeq" id="WP_257634260.1">
    <property type="nucleotide sequence ID" value="NZ_JANIIC010000048.1"/>
</dbReference>
<dbReference type="SUPFAM" id="SSF88697">
    <property type="entry name" value="PUA domain-like"/>
    <property type="match status" value="1"/>
</dbReference>
<dbReference type="Proteomes" id="UP001142400">
    <property type="component" value="Unassembled WGS sequence"/>
</dbReference>